<name>A0A378X1F1_9NOCA</name>
<dbReference type="Proteomes" id="UP000255082">
    <property type="component" value="Unassembled WGS sequence"/>
</dbReference>
<dbReference type="OrthoDB" id="477305at2"/>
<reference evidence="1 2" key="1">
    <citation type="submission" date="2018-06" db="EMBL/GenBank/DDBJ databases">
        <authorList>
            <consortium name="Pathogen Informatics"/>
            <person name="Doyle S."/>
        </authorList>
    </citation>
    <scope>NUCLEOTIDE SEQUENCE [LARGE SCALE GENOMIC DNA]</scope>
    <source>
        <strain evidence="1 2">NCTC13184</strain>
    </source>
</reference>
<dbReference type="AlphaFoldDB" id="A0A378X1F1"/>
<evidence type="ECO:0008006" key="3">
    <source>
        <dbReference type="Google" id="ProtNLM"/>
    </source>
</evidence>
<protein>
    <recommendedName>
        <fullName evidence="3">Transposase IS4-like domain-containing protein</fullName>
    </recommendedName>
</protein>
<gene>
    <name evidence="1" type="ORF">NCTC13184_05809</name>
</gene>
<evidence type="ECO:0000313" key="2">
    <source>
        <dbReference type="Proteomes" id="UP000255082"/>
    </source>
</evidence>
<dbReference type="RefSeq" id="WP_062968739.1">
    <property type="nucleotide sequence ID" value="NZ_JAJFOE010000001.1"/>
</dbReference>
<dbReference type="EMBL" id="UGRU01000001">
    <property type="protein sequence ID" value="SUA47269.1"/>
    <property type="molecule type" value="Genomic_DNA"/>
</dbReference>
<proteinExistence type="predicted"/>
<accession>A0A378X1F1</accession>
<evidence type="ECO:0000313" key="1">
    <source>
        <dbReference type="EMBL" id="SUA47269.1"/>
    </source>
</evidence>
<sequence length="104" mass="11548">MTDIERQRIRRHRARGLDTVPEGVIVRVVEYEVTNRDSDQPAPSRLITTLVDPAEVTAAELAAAYHCRWEFETSLAEIETASAAATGCCAQRVMRWCVGRSGVC</sequence>
<organism evidence="1 2">
    <name type="scientific">Nocardia africana</name>
    <dbReference type="NCBI Taxonomy" id="134964"/>
    <lineage>
        <taxon>Bacteria</taxon>
        <taxon>Bacillati</taxon>
        <taxon>Actinomycetota</taxon>
        <taxon>Actinomycetes</taxon>
        <taxon>Mycobacteriales</taxon>
        <taxon>Nocardiaceae</taxon>
        <taxon>Nocardia</taxon>
    </lineage>
</organism>